<dbReference type="GO" id="GO:0006417">
    <property type="term" value="P:regulation of translation"/>
    <property type="evidence" value="ECO:0007669"/>
    <property type="project" value="UniProtKB-KW"/>
</dbReference>
<feature type="repeat" description="Pumilio" evidence="6">
    <location>
        <begin position="254"/>
        <end position="293"/>
    </location>
</feature>
<evidence type="ECO:0000256" key="5">
    <source>
        <dbReference type="ARBA" id="ARBA00022884"/>
    </source>
</evidence>
<dbReference type="Proteomes" id="UP000886595">
    <property type="component" value="Unassembled WGS sequence"/>
</dbReference>
<dbReference type="SUPFAM" id="SSF48371">
    <property type="entry name" value="ARM repeat"/>
    <property type="match status" value="1"/>
</dbReference>
<dbReference type="GO" id="GO:0003729">
    <property type="term" value="F:mRNA binding"/>
    <property type="evidence" value="ECO:0007669"/>
    <property type="project" value="TreeGrafter"/>
</dbReference>
<dbReference type="EMBL" id="JAAMPC010000008">
    <property type="protein sequence ID" value="KAG2299766.1"/>
    <property type="molecule type" value="Genomic_DNA"/>
</dbReference>
<dbReference type="AlphaFoldDB" id="A0A8X7V4T2"/>
<evidence type="ECO:0000256" key="7">
    <source>
        <dbReference type="SAM" id="MobiDB-lite"/>
    </source>
</evidence>
<dbReference type="OrthoDB" id="668540at2759"/>
<proteinExistence type="predicted"/>
<keyword evidence="3" id="KW-0677">Repeat</keyword>
<dbReference type="SMART" id="SM00025">
    <property type="entry name" value="Pumilio"/>
    <property type="match status" value="2"/>
</dbReference>
<feature type="compositionally biased region" description="Pro residues" evidence="7">
    <location>
        <begin position="10"/>
        <end position="26"/>
    </location>
</feature>
<dbReference type="GO" id="GO:0005737">
    <property type="term" value="C:cytoplasm"/>
    <property type="evidence" value="ECO:0007669"/>
    <property type="project" value="UniProtKB-SubCell"/>
</dbReference>
<evidence type="ECO:0000256" key="6">
    <source>
        <dbReference type="PROSITE-ProRule" id="PRU00317"/>
    </source>
</evidence>
<sequence length="452" mass="50749">MSIKQENSTAPPPPPRETPTASPPPRETNLSDGRKHSLINSLRPTYLTLQETETRLQSFSNLMTSSEEEDAALFQEVISKLTGNEIRWMASLLIANFDHYFLEIARNRNGSILRHFFHVMTDKEASYAAIHGMRVFNQKKKMEMYDQILHHAIPLARDRYGSIKLRAIISDDDFVYCRNHLLGIIAFNALLLSYDGYGNFLVQQVLRLNILRCTYDIAVSLRGHYVELSFTHGGRYIVEKLLEREETGVLVVAELLECERGKLSRLARSVYGNFVVEKALKVARGDLFRGLVNKLKPFLPLLRTLEEGWINCSQKGLGDRGSFEEENENITPPRKNPQQPFIIEELSDSSSDSNSSQPRGNVTGEKVTFISLLEETASSDSEPNLSLGIDVAVPSGDGVFTRNVTYRGKNKTYAKPLPGIRQGSGSQGTNVVEDQEVNVAKDLPECEILGKQ</sequence>
<evidence type="ECO:0000256" key="2">
    <source>
        <dbReference type="ARBA" id="ARBA00022490"/>
    </source>
</evidence>
<protein>
    <recommendedName>
        <fullName evidence="10">PUM-HD domain-containing protein</fullName>
    </recommendedName>
</protein>
<evidence type="ECO:0008006" key="10">
    <source>
        <dbReference type="Google" id="ProtNLM"/>
    </source>
</evidence>
<dbReference type="Gene3D" id="1.25.10.10">
    <property type="entry name" value="Leucine-rich Repeat Variant"/>
    <property type="match status" value="1"/>
</dbReference>
<comment type="subcellular location">
    <subcellularLocation>
        <location evidence="1">Cytoplasm</location>
    </subcellularLocation>
</comment>
<evidence type="ECO:0000313" key="8">
    <source>
        <dbReference type="EMBL" id="KAG2299766.1"/>
    </source>
</evidence>
<gene>
    <name evidence="8" type="ORF">Bca52824_036238</name>
</gene>
<keyword evidence="9" id="KW-1185">Reference proteome</keyword>
<feature type="region of interest" description="Disordered" evidence="7">
    <location>
        <begin position="317"/>
        <end position="340"/>
    </location>
</feature>
<evidence type="ECO:0000256" key="4">
    <source>
        <dbReference type="ARBA" id="ARBA00022845"/>
    </source>
</evidence>
<keyword evidence="5" id="KW-0694">RNA-binding</keyword>
<dbReference type="PANTHER" id="PTHR12537:SF137">
    <property type="entry name" value="PUMILIO HOMOLOG 16-RELATED"/>
    <property type="match status" value="1"/>
</dbReference>
<reference evidence="8 9" key="1">
    <citation type="submission" date="2020-02" db="EMBL/GenBank/DDBJ databases">
        <authorList>
            <person name="Ma Q."/>
            <person name="Huang Y."/>
            <person name="Song X."/>
            <person name="Pei D."/>
        </authorList>
    </citation>
    <scope>NUCLEOTIDE SEQUENCE [LARGE SCALE GENOMIC DNA]</scope>
    <source>
        <strain evidence="8">Sxm20200214</strain>
        <tissue evidence="8">Leaf</tissue>
    </source>
</reference>
<organism evidence="8 9">
    <name type="scientific">Brassica carinata</name>
    <name type="common">Ethiopian mustard</name>
    <name type="synonym">Abyssinian cabbage</name>
    <dbReference type="NCBI Taxonomy" id="52824"/>
    <lineage>
        <taxon>Eukaryota</taxon>
        <taxon>Viridiplantae</taxon>
        <taxon>Streptophyta</taxon>
        <taxon>Embryophyta</taxon>
        <taxon>Tracheophyta</taxon>
        <taxon>Spermatophyta</taxon>
        <taxon>Magnoliopsida</taxon>
        <taxon>eudicotyledons</taxon>
        <taxon>Gunneridae</taxon>
        <taxon>Pentapetalae</taxon>
        <taxon>rosids</taxon>
        <taxon>malvids</taxon>
        <taxon>Brassicales</taxon>
        <taxon>Brassicaceae</taxon>
        <taxon>Brassiceae</taxon>
        <taxon>Brassica</taxon>
    </lineage>
</organism>
<dbReference type="InterPro" id="IPR001313">
    <property type="entry name" value="Pumilio_RNA-bd_rpt"/>
</dbReference>
<evidence type="ECO:0000313" key="9">
    <source>
        <dbReference type="Proteomes" id="UP000886595"/>
    </source>
</evidence>
<accession>A0A8X7V4T2</accession>
<dbReference type="PROSITE" id="PS50302">
    <property type="entry name" value="PUM"/>
    <property type="match status" value="1"/>
</dbReference>
<keyword evidence="4" id="KW-0810">Translation regulation</keyword>
<dbReference type="PANTHER" id="PTHR12537">
    <property type="entry name" value="RNA BINDING PROTEIN PUMILIO-RELATED"/>
    <property type="match status" value="1"/>
</dbReference>
<keyword evidence="2" id="KW-0963">Cytoplasm</keyword>
<evidence type="ECO:0000256" key="3">
    <source>
        <dbReference type="ARBA" id="ARBA00022737"/>
    </source>
</evidence>
<dbReference type="InterPro" id="IPR016024">
    <property type="entry name" value="ARM-type_fold"/>
</dbReference>
<evidence type="ECO:0000256" key="1">
    <source>
        <dbReference type="ARBA" id="ARBA00004496"/>
    </source>
</evidence>
<dbReference type="InterPro" id="IPR011989">
    <property type="entry name" value="ARM-like"/>
</dbReference>
<feature type="region of interest" description="Disordered" evidence="7">
    <location>
        <begin position="1"/>
        <end position="35"/>
    </location>
</feature>
<name>A0A8X7V4T2_BRACI</name>
<comment type="caution">
    <text evidence="8">The sequence shown here is derived from an EMBL/GenBank/DDBJ whole genome shotgun (WGS) entry which is preliminary data.</text>
</comment>